<evidence type="ECO:0000313" key="2">
    <source>
        <dbReference type="EMBL" id="GAA1586132.1"/>
    </source>
</evidence>
<accession>A0ABP4PN19</accession>
<protein>
    <recommendedName>
        <fullName evidence="4">DUF5709 domain-containing protein</fullName>
    </recommendedName>
</protein>
<reference evidence="3" key="1">
    <citation type="journal article" date="2019" name="Int. J. Syst. Evol. Microbiol.">
        <title>The Global Catalogue of Microorganisms (GCM) 10K type strain sequencing project: providing services to taxonomists for standard genome sequencing and annotation.</title>
        <authorList>
            <consortium name="The Broad Institute Genomics Platform"/>
            <consortium name="The Broad Institute Genome Sequencing Center for Infectious Disease"/>
            <person name="Wu L."/>
            <person name="Ma J."/>
        </authorList>
    </citation>
    <scope>NUCLEOTIDE SEQUENCE [LARGE SCALE GENOMIC DNA]</scope>
    <source>
        <strain evidence="3">JCM 14969</strain>
    </source>
</reference>
<dbReference type="EMBL" id="BAAAOS010000031">
    <property type="protein sequence ID" value="GAA1586132.1"/>
    <property type="molecule type" value="Genomic_DNA"/>
</dbReference>
<keyword evidence="3" id="KW-1185">Reference proteome</keyword>
<proteinExistence type="predicted"/>
<evidence type="ECO:0000256" key="1">
    <source>
        <dbReference type="SAM" id="MobiDB-lite"/>
    </source>
</evidence>
<gene>
    <name evidence="2" type="ORF">GCM10009789_44620</name>
</gene>
<name>A0ABP4PN19_9ACTN</name>
<dbReference type="Proteomes" id="UP001500393">
    <property type="component" value="Unassembled WGS sequence"/>
</dbReference>
<feature type="compositionally biased region" description="Basic and acidic residues" evidence="1">
    <location>
        <begin position="1"/>
        <end position="10"/>
    </location>
</feature>
<organism evidence="2 3">
    <name type="scientific">Kribbella sancticallisti</name>
    <dbReference type="NCBI Taxonomy" id="460087"/>
    <lineage>
        <taxon>Bacteria</taxon>
        <taxon>Bacillati</taxon>
        <taxon>Actinomycetota</taxon>
        <taxon>Actinomycetes</taxon>
        <taxon>Propionibacteriales</taxon>
        <taxon>Kribbellaceae</taxon>
        <taxon>Kribbella</taxon>
    </lineage>
</organism>
<evidence type="ECO:0008006" key="4">
    <source>
        <dbReference type="Google" id="ProtNLM"/>
    </source>
</evidence>
<feature type="region of interest" description="Disordered" evidence="1">
    <location>
        <begin position="1"/>
        <end position="50"/>
    </location>
</feature>
<evidence type="ECO:0000313" key="3">
    <source>
        <dbReference type="Proteomes" id="UP001500393"/>
    </source>
</evidence>
<dbReference type="RefSeq" id="WP_344216862.1">
    <property type="nucleotide sequence ID" value="NZ_BAAAOS010000031.1"/>
</dbReference>
<comment type="caution">
    <text evidence="2">The sequence shown here is derived from an EMBL/GenBank/DDBJ whole genome shotgun (WGS) entry which is preliminary data.</text>
</comment>
<sequence>MAENETRDESPVETGNYPLPEDGAQDQVEQTRLPQYDEDLVDGATLESDS</sequence>